<accession>I4C8T4</accession>
<keyword evidence="1" id="KW-0472">Membrane</keyword>
<dbReference type="RefSeq" id="WP_014811109.1">
    <property type="nucleotide sequence ID" value="NC_018025.1"/>
</dbReference>
<sequence>MPNEFKQWAIASVLSALAVSGLLWSGAWVMPEDPSGLLRYTLIRLTAVLIGMITLTGGMLFVDFITPDDWMEGIGKDPTSSAILMSAVVLVIGAILCWT</sequence>
<dbReference type="KEGG" id="dti:Desti_3317"/>
<evidence type="ECO:0000313" key="2">
    <source>
        <dbReference type="EMBL" id="AFM25975.1"/>
    </source>
</evidence>
<gene>
    <name evidence="2" type="ordered locus">Desti_3317</name>
</gene>
<reference evidence="3" key="1">
    <citation type="submission" date="2012-06" db="EMBL/GenBank/DDBJ databases">
        <title>Complete sequence of chromosome of Desulfomonile tiedjei DSM 6799.</title>
        <authorList>
            <person name="Lucas S."/>
            <person name="Copeland A."/>
            <person name="Lapidus A."/>
            <person name="Glavina del Rio T."/>
            <person name="Dalin E."/>
            <person name="Tice H."/>
            <person name="Bruce D."/>
            <person name="Goodwin L."/>
            <person name="Pitluck S."/>
            <person name="Peters L."/>
            <person name="Ovchinnikova G."/>
            <person name="Zeytun A."/>
            <person name="Lu M."/>
            <person name="Kyrpides N."/>
            <person name="Mavromatis K."/>
            <person name="Ivanova N."/>
            <person name="Brettin T."/>
            <person name="Detter J.C."/>
            <person name="Han C."/>
            <person name="Larimer F."/>
            <person name="Land M."/>
            <person name="Hauser L."/>
            <person name="Markowitz V."/>
            <person name="Cheng J.-F."/>
            <person name="Hugenholtz P."/>
            <person name="Woyke T."/>
            <person name="Wu D."/>
            <person name="Spring S."/>
            <person name="Schroeder M."/>
            <person name="Brambilla E."/>
            <person name="Klenk H.-P."/>
            <person name="Eisen J.A."/>
        </authorList>
    </citation>
    <scope>NUCLEOTIDE SEQUENCE [LARGE SCALE GENOMIC DNA]</scope>
    <source>
        <strain evidence="3">ATCC 49306 / DSM 6799 / DCB-1</strain>
    </source>
</reference>
<keyword evidence="3" id="KW-1185">Reference proteome</keyword>
<protein>
    <submittedName>
        <fullName evidence="2">Uncharacterized protein</fullName>
    </submittedName>
</protein>
<dbReference type="HOGENOM" id="CLU_2315755_0_0_7"/>
<feature type="transmembrane region" description="Helical" evidence="1">
    <location>
        <begin position="82"/>
        <end position="98"/>
    </location>
</feature>
<dbReference type="EMBL" id="CP003360">
    <property type="protein sequence ID" value="AFM25975.1"/>
    <property type="molecule type" value="Genomic_DNA"/>
</dbReference>
<keyword evidence="1" id="KW-1133">Transmembrane helix</keyword>
<dbReference type="STRING" id="706587.Desti_3317"/>
<dbReference type="AlphaFoldDB" id="I4C8T4"/>
<dbReference type="Proteomes" id="UP000006055">
    <property type="component" value="Chromosome"/>
</dbReference>
<evidence type="ECO:0000256" key="1">
    <source>
        <dbReference type="SAM" id="Phobius"/>
    </source>
</evidence>
<name>I4C8T4_DESTA</name>
<feature type="transmembrane region" description="Helical" evidence="1">
    <location>
        <begin position="42"/>
        <end position="62"/>
    </location>
</feature>
<feature type="transmembrane region" description="Helical" evidence="1">
    <location>
        <begin position="6"/>
        <end position="30"/>
    </location>
</feature>
<evidence type="ECO:0000313" key="3">
    <source>
        <dbReference type="Proteomes" id="UP000006055"/>
    </source>
</evidence>
<keyword evidence="1" id="KW-0812">Transmembrane</keyword>
<organism evidence="2 3">
    <name type="scientific">Desulfomonile tiedjei (strain ATCC 49306 / DSM 6799 / DCB-1)</name>
    <dbReference type="NCBI Taxonomy" id="706587"/>
    <lineage>
        <taxon>Bacteria</taxon>
        <taxon>Pseudomonadati</taxon>
        <taxon>Thermodesulfobacteriota</taxon>
        <taxon>Desulfomonilia</taxon>
        <taxon>Desulfomonilales</taxon>
        <taxon>Desulfomonilaceae</taxon>
        <taxon>Desulfomonile</taxon>
    </lineage>
</organism>
<proteinExistence type="predicted"/>